<feature type="signal peptide" evidence="1">
    <location>
        <begin position="1"/>
        <end position="21"/>
    </location>
</feature>
<evidence type="ECO:0000256" key="1">
    <source>
        <dbReference type="SAM" id="SignalP"/>
    </source>
</evidence>
<dbReference type="Proteomes" id="UP000474565">
    <property type="component" value="Unassembled WGS sequence"/>
</dbReference>
<feature type="chain" id="PRO_5026647833" evidence="1">
    <location>
        <begin position="22"/>
        <end position="130"/>
    </location>
</feature>
<name>A0A6L8MMM6_9BURK</name>
<gene>
    <name evidence="2" type="ORF">GTP44_07310</name>
</gene>
<proteinExistence type="predicted"/>
<evidence type="ECO:0000313" key="3">
    <source>
        <dbReference type="Proteomes" id="UP000474565"/>
    </source>
</evidence>
<reference evidence="2 3" key="1">
    <citation type="submission" date="2019-12" db="EMBL/GenBank/DDBJ databases">
        <title>Novel species isolated from a subtropical stream in China.</title>
        <authorList>
            <person name="Lu H."/>
        </authorList>
    </citation>
    <scope>NUCLEOTIDE SEQUENCE [LARGE SCALE GENOMIC DNA]</scope>
    <source>
        <strain evidence="2 3">FT50W</strain>
    </source>
</reference>
<protein>
    <submittedName>
        <fullName evidence="2">Gel scht</fullName>
    </submittedName>
</protein>
<dbReference type="RefSeq" id="WP_161018894.1">
    <property type="nucleotide sequence ID" value="NZ_WWCP01000005.1"/>
</dbReference>
<comment type="caution">
    <text evidence="2">The sequence shown here is derived from an EMBL/GenBank/DDBJ whole genome shotgun (WGS) entry which is preliminary data.</text>
</comment>
<evidence type="ECO:0000313" key="2">
    <source>
        <dbReference type="EMBL" id="MYM81765.1"/>
    </source>
</evidence>
<keyword evidence="1" id="KW-0732">Signal</keyword>
<accession>A0A6L8MMM6</accession>
<sequence>MKTILLSVVAALTLTALPAVHADDSVDVKAPRVTKRYLMDQSEFRQYANRYQLQNGQQLSFKQVMTMRYAILDDGQYVRIYPTSAKTFVSDDGVRFEFRDEGETVAITDFAKLPMAKVVAGSPLMMAARR</sequence>
<organism evidence="2 3">
    <name type="scientific">Duganella lactea</name>
    <dbReference type="NCBI Taxonomy" id="2692173"/>
    <lineage>
        <taxon>Bacteria</taxon>
        <taxon>Pseudomonadati</taxon>
        <taxon>Pseudomonadota</taxon>
        <taxon>Betaproteobacteria</taxon>
        <taxon>Burkholderiales</taxon>
        <taxon>Oxalobacteraceae</taxon>
        <taxon>Telluria group</taxon>
        <taxon>Duganella</taxon>
    </lineage>
</organism>
<dbReference type="EMBL" id="WWCP01000005">
    <property type="protein sequence ID" value="MYM81765.1"/>
    <property type="molecule type" value="Genomic_DNA"/>
</dbReference>
<dbReference type="AlphaFoldDB" id="A0A6L8MMM6"/>